<dbReference type="EMBL" id="MU003509">
    <property type="protein sequence ID" value="KAF2470175.1"/>
    <property type="molecule type" value="Genomic_DNA"/>
</dbReference>
<proteinExistence type="predicted"/>
<evidence type="ECO:0000313" key="1">
    <source>
        <dbReference type="EMBL" id="KAF2470175.1"/>
    </source>
</evidence>
<organism evidence="1 2">
    <name type="scientific">Lindgomyces ingoldianus</name>
    <dbReference type="NCBI Taxonomy" id="673940"/>
    <lineage>
        <taxon>Eukaryota</taxon>
        <taxon>Fungi</taxon>
        <taxon>Dikarya</taxon>
        <taxon>Ascomycota</taxon>
        <taxon>Pezizomycotina</taxon>
        <taxon>Dothideomycetes</taxon>
        <taxon>Pleosporomycetidae</taxon>
        <taxon>Pleosporales</taxon>
        <taxon>Lindgomycetaceae</taxon>
        <taxon>Lindgomyces</taxon>
    </lineage>
</organism>
<reference evidence="1" key="1">
    <citation type="journal article" date="2020" name="Stud. Mycol.">
        <title>101 Dothideomycetes genomes: a test case for predicting lifestyles and emergence of pathogens.</title>
        <authorList>
            <person name="Haridas S."/>
            <person name="Albert R."/>
            <person name="Binder M."/>
            <person name="Bloem J."/>
            <person name="Labutti K."/>
            <person name="Salamov A."/>
            <person name="Andreopoulos B."/>
            <person name="Baker S."/>
            <person name="Barry K."/>
            <person name="Bills G."/>
            <person name="Bluhm B."/>
            <person name="Cannon C."/>
            <person name="Castanera R."/>
            <person name="Culley D."/>
            <person name="Daum C."/>
            <person name="Ezra D."/>
            <person name="Gonzalez J."/>
            <person name="Henrissat B."/>
            <person name="Kuo A."/>
            <person name="Liang C."/>
            <person name="Lipzen A."/>
            <person name="Lutzoni F."/>
            <person name="Magnuson J."/>
            <person name="Mondo S."/>
            <person name="Nolan M."/>
            <person name="Ohm R."/>
            <person name="Pangilinan J."/>
            <person name="Park H.-J."/>
            <person name="Ramirez L."/>
            <person name="Alfaro M."/>
            <person name="Sun H."/>
            <person name="Tritt A."/>
            <person name="Yoshinaga Y."/>
            <person name="Zwiers L.-H."/>
            <person name="Turgeon B."/>
            <person name="Goodwin S."/>
            <person name="Spatafora J."/>
            <person name="Crous P."/>
            <person name="Grigoriev I."/>
        </authorList>
    </citation>
    <scope>NUCLEOTIDE SEQUENCE</scope>
    <source>
        <strain evidence="1">ATCC 200398</strain>
    </source>
</reference>
<accession>A0ACB6QTG4</accession>
<sequence>MEKHDQPVDEKDEDLIKQGILKADTESIVSSAPSRSEQVEEDAKVPIDDTTFSPTRTFYILRHNLFSTEINLIDISSEIAVNSPYSGGEISNELRDAARELSKDEMRTSNPAYRLKRPHWWNSTCKMSGIAAEELELASWKHPSMSFGKASITFPQNSTHSSHNFIMAPVKWYRRTNEWVQDSVTYSWRCNSKYKANRMTLYKKIGGKNIVVARYAQRWGSWVTGGVLLVDAVEVDEVVAGLTACVMLRRMQQRAAERMKSAGVGGGGGGGGGD</sequence>
<gene>
    <name evidence="1" type="ORF">BDR25DRAFT_343379</name>
</gene>
<comment type="caution">
    <text evidence="1">The sequence shown here is derived from an EMBL/GenBank/DDBJ whole genome shotgun (WGS) entry which is preliminary data.</text>
</comment>
<name>A0ACB6QTG4_9PLEO</name>
<evidence type="ECO:0000313" key="2">
    <source>
        <dbReference type="Proteomes" id="UP000799755"/>
    </source>
</evidence>
<dbReference type="Proteomes" id="UP000799755">
    <property type="component" value="Unassembled WGS sequence"/>
</dbReference>
<keyword evidence="2" id="KW-1185">Reference proteome</keyword>
<protein>
    <submittedName>
        <fullName evidence="1">Uncharacterized protein</fullName>
    </submittedName>
</protein>